<keyword evidence="4" id="KW-1185">Reference proteome</keyword>
<evidence type="ECO:0000313" key="3">
    <source>
        <dbReference type="EMBL" id="CNL28965.1"/>
    </source>
</evidence>
<dbReference type="EMBL" id="CQEJ01000014">
    <property type="protein sequence ID" value="CNL28965.1"/>
    <property type="molecule type" value="Genomic_DNA"/>
</dbReference>
<dbReference type="Pfam" id="PF07784">
    <property type="entry name" value="DUF1622"/>
    <property type="match status" value="1"/>
</dbReference>
<evidence type="ECO:0000313" key="4">
    <source>
        <dbReference type="Proteomes" id="UP000038647"/>
    </source>
</evidence>
<accession>A0A0T9UAA3</accession>
<dbReference type="AlphaFoldDB" id="A0A0T9UAA3"/>
<dbReference type="Proteomes" id="UP000038647">
    <property type="component" value="Unassembled WGS sequence"/>
</dbReference>
<dbReference type="PANTHER" id="PTHR38468">
    <property type="entry name" value="SLL0939 PROTEIN"/>
    <property type="match status" value="1"/>
</dbReference>
<keyword evidence="1" id="KW-0812">Transmembrane</keyword>
<evidence type="ECO:0000256" key="1">
    <source>
        <dbReference type="SAM" id="Phobius"/>
    </source>
</evidence>
<dbReference type="EMBL" id="CQEH01000009">
    <property type="protein sequence ID" value="CNL10048.1"/>
    <property type="molecule type" value="Genomic_DNA"/>
</dbReference>
<gene>
    <name evidence="3" type="ORF">ERS137965_02605</name>
    <name evidence="2" type="ORF">ERS137966_02226</name>
</gene>
<dbReference type="eggNOG" id="COG4828">
    <property type="taxonomic scope" value="Bacteria"/>
</dbReference>
<reference evidence="2 4" key="2">
    <citation type="submission" date="2015-03" db="EMBL/GenBank/DDBJ databases">
        <authorList>
            <consortium name="Pathogen Informatics"/>
            <person name="Murphy D."/>
        </authorList>
    </citation>
    <scope>NUCLEOTIDE SEQUENCE [LARGE SCALE GENOMIC DNA]</scope>
    <source>
        <strain evidence="2 4">IP08791</strain>
    </source>
</reference>
<name>A0A0T9UAA3_YERAL</name>
<protein>
    <submittedName>
        <fullName evidence="3">Sll0939 protein</fullName>
    </submittedName>
</protein>
<keyword evidence="1" id="KW-0472">Membrane</keyword>
<dbReference type="OrthoDB" id="6481190at2"/>
<organism evidence="3 5">
    <name type="scientific">Yersinia aldovae</name>
    <dbReference type="NCBI Taxonomy" id="29483"/>
    <lineage>
        <taxon>Bacteria</taxon>
        <taxon>Pseudomonadati</taxon>
        <taxon>Pseudomonadota</taxon>
        <taxon>Gammaproteobacteria</taxon>
        <taxon>Enterobacterales</taxon>
        <taxon>Yersiniaceae</taxon>
        <taxon>Yersinia</taxon>
    </lineage>
</organism>
<proteinExistence type="predicted"/>
<dbReference type="Proteomes" id="UP000041595">
    <property type="component" value="Unassembled WGS sequence"/>
</dbReference>
<evidence type="ECO:0000313" key="5">
    <source>
        <dbReference type="Proteomes" id="UP000041595"/>
    </source>
</evidence>
<dbReference type="RefSeq" id="WP_004700107.1">
    <property type="nucleotide sequence ID" value="NZ_CABHQC010000151.1"/>
</dbReference>
<keyword evidence="1" id="KW-1133">Transmembrane helix</keyword>
<dbReference type="PANTHER" id="PTHR38468:SF1">
    <property type="entry name" value="SLL0939 PROTEIN"/>
    <property type="match status" value="1"/>
</dbReference>
<reference evidence="3 5" key="1">
    <citation type="submission" date="2015-03" db="EMBL/GenBank/DDBJ databases">
        <authorList>
            <person name="Murphy D."/>
        </authorList>
    </citation>
    <scope>NUCLEOTIDE SEQUENCE [LARGE SCALE GENOMIC DNA]</scope>
    <source>
        <strain evidence="3 5">IP06005</strain>
    </source>
</reference>
<sequence>MTIAIFITYSAIALNVISVLVLLFGVVKCIFSFVKNEFSSRKSRLQDIRVELGGYILLSLEILIPADILKTIIEPTYEDLIILGSIVLIRTVLSISLAKEIKSISDERKNTDS</sequence>
<dbReference type="InterPro" id="IPR012427">
    <property type="entry name" value="DUF1622"/>
</dbReference>
<evidence type="ECO:0000313" key="2">
    <source>
        <dbReference type="EMBL" id="CNL10048.1"/>
    </source>
</evidence>
<feature type="transmembrane region" description="Helical" evidence="1">
    <location>
        <begin position="6"/>
        <end position="31"/>
    </location>
</feature>